<evidence type="ECO:0000256" key="1">
    <source>
        <dbReference type="ARBA" id="ARBA00006432"/>
    </source>
</evidence>
<dbReference type="RefSeq" id="WP_345392612.1">
    <property type="nucleotide sequence ID" value="NZ_BAABHG010000005.1"/>
</dbReference>
<dbReference type="InterPro" id="IPR000873">
    <property type="entry name" value="AMP-dep_synth/lig_dom"/>
</dbReference>
<dbReference type="PANTHER" id="PTHR22754">
    <property type="entry name" value="DISCO-INTERACTING PROTEIN 2 DIP2 -RELATED"/>
    <property type="match status" value="1"/>
</dbReference>
<comment type="similarity">
    <text evidence="1">Belongs to the ATP-dependent AMP-binding enzyme family.</text>
</comment>
<dbReference type="Gene3D" id="3.30.300.30">
    <property type="match status" value="1"/>
</dbReference>
<dbReference type="CDD" id="cd05931">
    <property type="entry name" value="FAAL"/>
    <property type="match status" value="1"/>
</dbReference>
<evidence type="ECO:0000259" key="3">
    <source>
        <dbReference type="Pfam" id="PF00501"/>
    </source>
</evidence>
<dbReference type="GO" id="GO:0016874">
    <property type="term" value="F:ligase activity"/>
    <property type="evidence" value="ECO:0007669"/>
    <property type="project" value="UniProtKB-KW"/>
</dbReference>
<keyword evidence="2 4" id="KW-0436">Ligase</keyword>
<reference evidence="5" key="1">
    <citation type="journal article" date="2019" name="Int. J. Syst. Evol. Microbiol.">
        <title>The Global Catalogue of Microorganisms (GCM) 10K type strain sequencing project: providing services to taxonomists for standard genome sequencing and annotation.</title>
        <authorList>
            <consortium name="The Broad Institute Genomics Platform"/>
            <consortium name="The Broad Institute Genome Sequencing Center for Infectious Disease"/>
            <person name="Wu L."/>
            <person name="Ma J."/>
        </authorList>
    </citation>
    <scope>NUCLEOTIDE SEQUENCE [LARGE SCALE GENOMIC DNA]</scope>
    <source>
        <strain evidence="5">CGMCC 4.7643</strain>
    </source>
</reference>
<evidence type="ECO:0000256" key="2">
    <source>
        <dbReference type="ARBA" id="ARBA00022598"/>
    </source>
</evidence>
<dbReference type="InterPro" id="IPR042099">
    <property type="entry name" value="ANL_N_sf"/>
</dbReference>
<comment type="caution">
    <text evidence="4">The sequence shown here is derived from an EMBL/GenBank/DDBJ whole genome shotgun (WGS) entry which is preliminary data.</text>
</comment>
<proteinExistence type="inferred from homology"/>
<organism evidence="4 5">
    <name type="scientific">Amycolatopsis samaneae</name>
    <dbReference type="NCBI Taxonomy" id="664691"/>
    <lineage>
        <taxon>Bacteria</taxon>
        <taxon>Bacillati</taxon>
        <taxon>Actinomycetota</taxon>
        <taxon>Actinomycetes</taxon>
        <taxon>Pseudonocardiales</taxon>
        <taxon>Pseudonocardiaceae</taxon>
        <taxon>Amycolatopsis</taxon>
    </lineage>
</organism>
<dbReference type="PANTHER" id="PTHR22754:SF32">
    <property type="entry name" value="DISCO-INTERACTING PROTEIN 2"/>
    <property type="match status" value="1"/>
</dbReference>
<dbReference type="Pfam" id="PF00501">
    <property type="entry name" value="AMP-binding"/>
    <property type="match status" value="1"/>
</dbReference>
<gene>
    <name evidence="4" type="ORF">ACFSYJ_30805</name>
</gene>
<dbReference type="InterPro" id="IPR040097">
    <property type="entry name" value="FAAL/FAAC"/>
</dbReference>
<accession>A0ABW5GQA9</accession>
<evidence type="ECO:0000313" key="5">
    <source>
        <dbReference type="Proteomes" id="UP001597419"/>
    </source>
</evidence>
<keyword evidence="5" id="KW-1185">Reference proteome</keyword>
<protein>
    <submittedName>
        <fullName evidence="4">Fatty acyl-AMP ligase</fullName>
    </submittedName>
</protein>
<evidence type="ECO:0000313" key="4">
    <source>
        <dbReference type="EMBL" id="MFD2463035.1"/>
    </source>
</evidence>
<name>A0ABW5GQA9_9PSEU</name>
<dbReference type="SUPFAM" id="SSF56801">
    <property type="entry name" value="Acetyl-CoA synthetase-like"/>
    <property type="match status" value="1"/>
</dbReference>
<dbReference type="Gene3D" id="3.40.50.12780">
    <property type="entry name" value="N-terminal domain of ligase-like"/>
    <property type="match status" value="1"/>
</dbReference>
<feature type="domain" description="AMP-dependent synthetase/ligase" evidence="3">
    <location>
        <begin position="15"/>
        <end position="415"/>
    </location>
</feature>
<sequence>MTIDLSGYRNLGEAFAARAAEFPDRTALTCYEGSAAAHHESVGYRELARRARARAAELAGRLAPGERVLIALPTSPEFVEIYFACLFAGLIAVPSPLPGRSSSADERVAAIAADCSPGLTLTTEAALAEVTAHLREHGLAKLPVEAVRPVTAEPDSPATDERQIGRDTDAVLQYSSGSTGSPNGVILTHGAVLSNVEALCANLGLGPRDTFGGWLPLHHDMGLFTQLTAAMLCGAPLVLMQPMTFVRRPVEWLRMLDRFKVTYTGGPNFAYDLCTRVITDEMLAGLDLSAVRYCLNGAEPVHVPTIQAFTDRFARVGLDPRAHSPGYGLAESTAYVACVRDDVRPTVLTVDTRRLETAERPALSPVHGGGRQVTGVGLPNAFDARIVDPRTHEPLPEGRVGEIWLRGDSIGRGYWGKPELSARVFDAALTGAENGDGGGWLRTGDLGAFAEGELFITGRLKEMLIVHGRNLFPQDVEHEARAAHQALGGQLGAAFGVGAPDERVVLIHEVRPDTPKTELPAVITAVIRRLNRSFGFPVRNVVLVRHGTVRRTTSGKIRRTAMRDRFLAGEMAVLHAELEPGLRPAPSGAEP</sequence>
<dbReference type="EMBL" id="JBHUKU010000020">
    <property type="protein sequence ID" value="MFD2463035.1"/>
    <property type="molecule type" value="Genomic_DNA"/>
</dbReference>
<dbReference type="InterPro" id="IPR045851">
    <property type="entry name" value="AMP-bd_C_sf"/>
</dbReference>
<dbReference type="Proteomes" id="UP001597419">
    <property type="component" value="Unassembled WGS sequence"/>
</dbReference>